<dbReference type="PANTHER" id="PTHR43441">
    <property type="entry name" value="RIBOSOMAL-PROTEIN-SERINE ACETYLTRANSFERASE"/>
    <property type="match status" value="1"/>
</dbReference>
<keyword evidence="4" id="KW-1185">Reference proteome</keyword>
<dbReference type="InterPro" id="IPR051908">
    <property type="entry name" value="Ribosomal_N-acetyltransferase"/>
</dbReference>
<organism evidence="3 4">
    <name type="scientific">Streptomyces roseirectus</name>
    <dbReference type="NCBI Taxonomy" id="2768066"/>
    <lineage>
        <taxon>Bacteria</taxon>
        <taxon>Bacillati</taxon>
        <taxon>Actinomycetota</taxon>
        <taxon>Actinomycetes</taxon>
        <taxon>Kitasatosporales</taxon>
        <taxon>Streptomycetaceae</taxon>
        <taxon>Streptomyces</taxon>
    </lineage>
</organism>
<dbReference type="RefSeq" id="WP_187752283.1">
    <property type="nucleotide sequence ID" value="NZ_CP060828.1"/>
</dbReference>
<dbReference type="KEGG" id="sroi:IAG44_42145"/>
<dbReference type="GO" id="GO:1990189">
    <property type="term" value="F:protein N-terminal-serine acetyltransferase activity"/>
    <property type="evidence" value="ECO:0007669"/>
    <property type="project" value="TreeGrafter"/>
</dbReference>
<reference evidence="3 4" key="1">
    <citation type="submission" date="2020-08" db="EMBL/GenBank/DDBJ databases">
        <title>A novel species.</title>
        <authorList>
            <person name="Gao J."/>
        </authorList>
    </citation>
    <scope>NUCLEOTIDE SEQUENCE [LARGE SCALE GENOMIC DNA]</scope>
    <source>
        <strain evidence="3 4">CRXT-G-22</strain>
    </source>
</reference>
<evidence type="ECO:0000313" key="3">
    <source>
        <dbReference type="EMBL" id="QNP75362.1"/>
    </source>
</evidence>
<accession>A0A7H0IRE6</accession>
<proteinExistence type="predicted"/>
<dbReference type="SUPFAM" id="SSF55729">
    <property type="entry name" value="Acyl-CoA N-acyltransferases (Nat)"/>
    <property type="match status" value="1"/>
</dbReference>
<dbReference type="Gene3D" id="3.40.630.30">
    <property type="match status" value="1"/>
</dbReference>
<feature type="region of interest" description="Disordered" evidence="1">
    <location>
        <begin position="1"/>
        <end position="23"/>
    </location>
</feature>
<dbReference type="GO" id="GO:0008999">
    <property type="term" value="F:protein-N-terminal-alanine acetyltransferase activity"/>
    <property type="evidence" value="ECO:0007669"/>
    <property type="project" value="TreeGrafter"/>
</dbReference>
<feature type="domain" description="N-acetyltransferase" evidence="2">
    <location>
        <begin position="35"/>
        <end position="193"/>
    </location>
</feature>
<evidence type="ECO:0000256" key="1">
    <source>
        <dbReference type="SAM" id="MobiDB-lite"/>
    </source>
</evidence>
<dbReference type="PANTHER" id="PTHR43441:SF2">
    <property type="entry name" value="FAMILY ACETYLTRANSFERASE, PUTATIVE (AFU_ORTHOLOGUE AFUA_7G00850)-RELATED"/>
    <property type="match status" value="1"/>
</dbReference>
<name>A0A7H0IRE6_9ACTN</name>
<gene>
    <name evidence="3" type="ORF">IAG44_42145</name>
</gene>
<keyword evidence="3" id="KW-0808">Transferase</keyword>
<dbReference type="AlphaFoldDB" id="A0A7H0IRE6"/>
<sequence>MSARLNAHGQPLGTPLPGWTPRPAPARVTLDGRFCRLEPLDADRHADDLYAAYARAEDDRDWTYMSVGPFTDADDYRAYAREAAQADDPLQFAVVDAGTGRAAGTLALLRQDPANGVVEVGSVAFSPLLQRTPASTEAQYLLMAYVFDTLGYRRYEWKCDSLNAPSRRAAERLGFIFEGVFRQAVVYKGRSRDTAWFSVTDAEWPRVGKALREWLAPDNFDADGRQRRRLAESASQI</sequence>
<evidence type="ECO:0000259" key="2">
    <source>
        <dbReference type="PROSITE" id="PS51186"/>
    </source>
</evidence>
<dbReference type="Pfam" id="PF13302">
    <property type="entry name" value="Acetyltransf_3"/>
    <property type="match status" value="1"/>
</dbReference>
<dbReference type="PROSITE" id="PS51186">
    <property type="entry name" value="GNAT"/>
    <property type="match status" value="1"/>
</dbReference>
<dbReference type="InterPro" id="IPR016181">
    <property type="entry name" value="Acyl_CoA_acyltransferase"/>
</dbReference>
<dbReference type="FunFam" id="3.40.630.30:FF:000047">
    <property type="entry name" value="Acetyltransferase, GNAT family"/>
    <property type="match status" value="1"/>
</dbReference>
<protein>
    <submittedName>
        <fullName evidence="3">GNAT family N-acetyltransferase</fullName>
    </submittedName>
</protein>
<dbReference type="Proteomes" id="UP000516052">
    <property type="component" value="Chromosome"/>
</dbReference>
<dbReference type="InterPro" id="IPR000182">
    <property type="entry name" value="GNAT_dom"/>
</dbReference>
<dbReference type="EMBL" id="CP060828">
    <property type="protein sequence ID" value="QNP75362.1"/>
    <property type="molecule type" value="Genomic_DNA"/>
</dbReference>
<evidence type="ECO:0000313" key="4">
    <source>
        <dbReference type="Proteomes" id="UP000516052"/>
    </source>
</evidence>